<gene>
    <name evidence="1" type="primary">110676410</name>
</gene>
<evidence type="ECO:0000313" key="1">
    <source>
        <dbReference type="EnsemblMetazoa" id="AAEL022149-PA"/>
    </source>
</evidence>
<proteinExistence type="predicted"/>
<protein>
    <submittedName>
        <fullName evidence="1">Uncharacterized protein</fullName>
    </submittedName>
</protein>
<sequence>MQMRIVKTRGLRCTSGVALCVTKVAVVTARTKDNDRQRVLLLLIASVAWICCGQRPLTLQDIMGKFRNFNTFSTKSWNDDFFLDETSLSQPNLCHGLDVVAVYDYRPYRDRFDPLYPHEYITVDDLNYYRRRKPSDCYADEHLKSHFSLHNQSEPSIPYATSKSEYKEHFQEYEYKKRIPFIRRHTTLRIESGTMDKKSEHHANYVPYTTESIAKSRPPLIKHSETLKTFNGSKRTPEYSEYRSSFLPYKLTDFLYEPKKISKMSIKKEAIKLGELSCSDSTLHNKKKAEKSNLRLTGETMLDPEYKTKYIPFSIEKSQSTPQLNNINFTGNFSGMPSEYKECYKSYDHFTKSAPIKKLDNLSLSGLLDLTPEYKDRFQNPLLSRCDRPSYLKREDNLHLDGDFVNRMPEYCSSYRNPNIIHKPEKAKPKDTILHLEGGMSYEPIYRCSYIDFPRNRPVINKPECNIKLETSVEPNQLGFRKHRSRIPVRSQQHAFTDEELAKFEALPEYRKAKRELMIKPRPLSSNKSTLAQQIHNEKNKVGLRQDGQSVSSKITPSDDEEKIMKKTPSFKFMVENIDDNRKLKLHQEKRSKSPILAIQRENGPVELYNKPFFKDSKSFNRRNRTNVIESNVKYAKNASDQYRHYQMGKAKNRAYDEQNVVSKSFVVLNAPVKQKNKHWLGPTTIYDSKLY</sequence>
<keyword evidence="2" id="KW-1185">Reference proteome</keyword>
<dbReference type="InParanoid" id="A0A6I8U3W3"/>
<reference evidence="1 2" key="1">
    <citation type="submission" date="2017-06" db="EMBL/GenBank/DDBJ databases">
        <title>Aedes aegypti genome working group (AGWG) sequencing and assembly.</title>
        <authorList>
            <consortium name="Aedes aegypti Genome Working Group (AGWG)"/>
            <person name="Matthews B.J."/>
        </authorList>
    </citation>
    <scope>NUCLEOTIDE SEQUENCE [LARGE SCALE GENOMIC DNA]</scope>
    <source>
        <strain evidence="1 2">LVP_AGWG</strain>
    </source>
</reference>
<name>A0A6I8U3W3_AEDAE</name>
<evidence type="ECO:0000313" key="2">
    <source>
        <dbReference type="Proteomes" id="UP000008820"/>
    </source>
</evidence>
<reference evidence="1" key="2">
    <citation type="submission" date="2020-05" db="UniProtKB">
        <authorList>
            <consortium name="EnsemblMetazoa"/>
        </authorList>
    </citation>
    <scope>IDENTIFICATION</scope>
    <source>
        <strain evidence="1">LVP_AGWG</strain>
    </source>
</reference>
<dbReference type="OrthoDB" id="7755410at2759"/>
<dbReference type="EnsemblMetazoa" id="AAEL022149-RA">
    <property type="protein sequence ID" value="AAEL022149-PA"/>
    <property type="gene ID" value="AAEL022149"/>
</dbReference>
<organism evidence="1 2">
    <name type="scientific">Aedes aegypti</name>
    <name type="common">Yellowfever mosquito</name>
    <name type="synonym">Culex aegypti</name>
    <dbReference type="NCBI Taxonomy" id="7159"/>
    <lineage>
        <taxon>Eukaryota</taxon>
        <taxon>Metazoa</taxon>
        <taxon>Ecdysozoa</taxon>
        <taxon>Arthropoda</taxon>
        <taxon>Hexapoda</taxon>
        <taxon>Insecta</taxon>
        <taxon>Pterygota</taxon>
        <taxon>Neoptera</taxon>
        <taxon>Endopterygota</taxon>
        <taxon>Diptera</taxon>
        <taxon>Nematocera</taxon>
        <taxon>Culicoidea</taxon>
        <taxon>Culicidae</taxon>
        <taxon>Culicinae</taxon>
        <taxon>Aedini</taxon>
        <taxon>Aedes</taxon>
        <taxon>Stegomyia</taxon>
    </lineage>
</organism>
<dbReference type="AlphaFoldDB" id="A0A6I8U3W3"/>
<accession>A0A6I8U3W3</accession>
<dbReference type="Proteomes" id="UP000008820">
    <property type="component" value="Chromosome 2"/>
</dbReference>